<feature type="transmembrane region" description="Helical" evidence="1">
    <location>
        <begin position="232"/>
        <end position="252"/>
    </location>
</feature>
<proteinExistence type="predicted"/>
<keyword evidence="1" id="KW-1133">Transmembrane helix</keyword>
<name>A0ABS8PWV7_9BACT</name>
<keyword evidence="1" id="KW-0812">Transmembrane</keyword>
<dbReference type="Proteomes" id="UP001199816">
    <property type="component" value="Unassembled WGS sequence"/>
</dbReference>
<evidence type="ECO:0000313" key="3">
    <source>
        <dbReference type="Proteomes" id="UP001199816"/>
    </source>
</evidence>
<evidence type="ECO:0000256" key="1">
    <source>
        <dbReference type="SAM" id="Phobius"/>
    </source>
</evidence>
<reference evidence="2 3" key="1">
    <citation type="submission" date="2021-11" db="EMBL/GenBank/DDBJ databases">
        <title>Genomic of Niabella pedocola.</title>
        <authorList>
            <person name="Wu T."/>
        </authorList>
    </citation>
    <scope>NUCLEOTIDE SEQUENCE [LARGE SCALE GENOMIC DNA]</scope>
    <source>
        <strain evidence="2 3">JCM 31011</strain>
    </source>
</reference>
<feature type="transmembrane region" description="Helical" evidence="1">
    <location>
        <begin position="70"/>
        <end position="88"/>
    </location>
</feature>
<protein>
    <submittedName>
        <fullName evidence="2">DUF4407 domain-containing protein</fullName>
    </submittedName>
</protein>
<gene>
    <name evidence="2" type="ORF">LQ567_18720</name>
</gene>
<organism evidence="2 3">
    <name type="scientific">Niabella pedocola</name>
    <dbReference type="NCBI Taxonomy" id="1752077"/>
    <lineage>
        <taxon>Bacteria</taxon>
        <taxon>Pseudomonadati</taxon>
        <taxon>Bacteroidota</taxon>
        <taxon>Chitinophagia</taxon>
        <taxon>Chitinophagales</taxon>
        <taxon>Chitinophagaceae</taxon>
        <taxon>Niabella</taxon>
    </lineage>
</organism>
<dbReference type="RefSeq" id="WP_231007102.1">
    <property type="nucleotide sequence ID" value="NZ_JAJNEC010000005.1"/>
</dbReference>
<accession>A0ABS8PWV7</accession>
<dbReference type="EMBL" id="JAJNEC010000005">
    <property type="protein sequence ID" value="MCD2424823.1"/>
    <property type="molecule type" value="Genomic_DNA"/>
</dbReference>
<feature type="transmembrane region" description="Helical" evidence="1">
    <location>
        <begin position="36"/>
        <end position="58"/>
    </location>
</feature>
<sequence length="322" mass="37162">MSNGSKPRGFASQRSLVKLLGAEQDLMRSAGILKRFYAATLLIIAILLLTCVSIFYAIELLFHSVAVETMLAIFFSLLFICIYIFLLNTFSKEDRKHKKKLNFSDIIRIGFIAFMGFLIAQPLIILLYATRLSTDVAHYKQQLLNTHTTRISGLTEKETKKLLTRYHYYNQQKQQSGTTIYDDQMARIDRSLQAMQIKTQALESTAACTIAANSFFLYRIKRVNGSYPLSRLLVIIIVLLFILPGLLIYVISGDHHYYQQKKAFERKLVTDAYQAFTMHYKKLWDRSVTIFSRYIDPPFNTIRKKPPVAGNTNDFVQKYLDN</sequence>
<feature type="transmembrane region" description="Helical" evidence="1">
    <location>
        <begin position="109"/>
        <end position="129"/>
    </location>
</feature>
<comment type="caution">
    <text evidence="2">The sequence shown here is derived from an EMBL/GenBank/DDBJ whole genome shotgun (WGS) entry which is preliminary data.</text>
</comment>
<keyword evidence="1" id="KW-0472">Membrane</keyword>
<evidence type="ECO:0000313" key="2">
    <source>
        <dbReference type="EMBL" id="MCD2424823.1"/>
    </source>
</evidence>
<keyword evidence="3" id="KW-1185">Reference proteome</keyword>